<comment type="caution">
    <text evidence="2">The sequence shown here is derived from an EMBL/GenBank/DDBJ whole genome shotgun (WGS) entry which is preliminary data.</text>
</comment>
<dbReference type="EMBL" id="AEKM01000012">
    <property type="protein sequence ID" value="EFQ54743.1"/>
    <property type="molecule type" value="Genomic_DNA"/>
</dbReference>
<evidence type="ECO:0000256" key="1">
    <source>
        <dbReference type="SAM" id="SignalP"/>
    </source>
</evidence>
<protein>
    <submittedName>
        <fullName evidence="2">Uncharacterized protein</fullName>
    </submittedName>
</protein>
<keyword evidence="1" id="KW-0732">Signal</keyword>
<proteinExistence type="predicted"/>
<evidence type="ECO:0000313" key="3">
    <source>
        <dbReference type="Proteomes" id="UP000003812"/>
    </source>
</evidence>
<dbReference type="InterPro" id="IPR018920">
    <property type="entry name" value="EssA/YueC"/>
</dbReference>
<sequence length="111" mass="12744">MKKMMYLLFVFSLLPVAVVSADDFIDNRLQVNNSRLETEQEKTLGGQLDATESLFNEKDQKKLIDEKRKQEKQLTDSDGQLFSAIKGKKKQSLKRTCSSLKIKNFLNLSPM</sequence>
<organism evidence="2 3">
    <name type="scientific">Streptococcus parasanguinis F0405</name>
    <dbReference type="NCBI Taxonomy" id="905067"/>
    <lineage>
        <taxon>Bacteria</taxon>
        <taxon>Bacillati</taxon>
        <taxon>Bacillota</taxon>
        <taxon>Bacilli</taxon>
        <taxon>Lactobacillales</taxon>
        <taxon>Streptococcaceae</taxon>
        <taxon>Streptococcus</taxon>
    </lineage>
</organism>
<reference evidence="2 3" key="1">
    <citation type="submission" date="2010-10" db="EMBL/GenBank/DDBJ databases">
        <authorList>
            <person name="Durkin A.S."/>
            <person name="Madupu R."/>
            <person name="Torralba M."/>
            <person name="Gillis M."/>
            <person name="Methe B."/>
            <person name="Sutton G."/>
            <person name="Nelson K.E."/>
        </authorList>
    </citation>
    <scope>NUCLEOTIDE SEQUENCE [LARGE SCALE GENOMIC DNA]</scope>
    <source>
        <strain evidence="2 3">F0405</strain>
    </source>
</reference>
<accession>E3CF37</accession>
<dbReference type="Proteomes" id="UP000003812">
    <property type="component" value="Unassembled WGS sequence"/>
</dbReference>
<name>E3CF37_STRPA</name>
<dbReference type="AlphaFoldDB" id="E3CF37"/>
<dbReference type="NCBIfam" id="TIGR03927">
    <property type="entry name" value="T7SS_EssA_Firm"/>
    <property type="match status" value="1"/>
</dbReference>
<feature type="signal peptide" evidence="1">
    <location>
        <begin position="1"/>
        <end position="21"/>
    </location>
</feature>
<feature type="chain" id="PRO_5003167173" evidence="1">
    <location>
        <begin position="22"/>
        <end position="111"/>
    </location>
</feature>
<evidence type="ECO:0000313" key="2">
    <source>
        <dbReference type="EMBL" id="EFQ54743.1"/>
    </source>
</evidence>
<gene>
    <name evidence="2" type="ORF">HMPREF9626_1799</name>
</gene>